<name>A0A369KB44_HYPMA</name>
<comment type="caution">
    <text evidence="4">The sequence shown here is derived from an EMBL/GenBank/DDBJ whole genome shotgun (WGS) entry which is preliminary data.</text>
</comment>
<evidence type="ECO:0000313" key="5">
    <source>
        <dbReference type="Proteomes" id="UP000076154"/>
    </source>
</evidence>
<feature type="compositionally biased region" description="Acidic residues" evidence="1">
    <location>
        <begin position="376"/>
        <end position="385"/>
    </location>
</feature>
<feature type="domain" description="DUF6534" evidence="3">
    <location>
        <begin position="764"/>
        <end position="859"/>
    </location>
</feature>
<dbReference type="Gene3D" id="1.20.1280.50">
    <property type="match status" value="1"/>
</dbReference>
<feature type="transmembrane region" description="Helical" evidence="2">
    <location>
        <begin position="835"/>
        <end position="854"/>
    </location>
</feature>
<keyword evidence="2" id="KW-0812">Transmembrane</keyword>
<keyword evidence="2" id="KW-0472">Membrane</keyword>
<dbReference type="InterPro" id="IPR045339">
    <property type="entry name" value="DUF6534"/>
</dbReference>
<dbReference type="InParanoid" id="A0A369KB44"/>
<feature type="transmembrane region" description="Helical" evidence="2">
    <location>
        <begin position="754"/>
        <end position="779"/>
    </location>
</feature>
<keyword evidence="5" id="KW-1185">Reference proteome</keyword>
<keyword evidence="2" id="KW-1133">Transmembrane helix</keyword>
<dbReference type="Gene3D" id="3.80.10.10">
    <property type="entry name" value="Ribonuclease Inhibitor"/>
    <property type="match status" value="1"/>
</dbReference>
<dbReference type="SUPFAM" id="SSF52047">
    <property type="entry name" value="RNI-like"/>
    <property type="match status" value="1"/>
</dbReference>
<feature type="transmembrane region" description="Helical" evidence="2">
    <location>
        <begin position="687"/>
        <end position="707"/>
    </location>
</feature>
<dbReference type="AlphaFoldDB" id="A0A369KB44"/>
<gene>
    <name evidence="4" type="ORF">Hypma_005770</name>
</gene>
<evidence type="ECO:0000256" key="1">
    <source>
        <dbReference type="SAM" id="MobiDB-lite"/>
    </source>
</evidence>
<feature type="region of interest" description="Disordered" evidence="1">
    <location>
        <begin position="366"/>
        <end position="385"/>
    </location>
</feature>
<feature type="transmembrane region" description="Helical" evidence="2">
    <location>
        <begin position="598"/>
        <end position="618"/>
    </location>
</feature>
<dbReference type="Proteomes" id="UP000076154">
    <property type="component" value="Unassembled WGS sequence"/>
</dbReference>
<feature type="transmembrane region" description="Helical" evidence="2">
    <location>
        <begin position="791"/>
        <end position="815"/>
    </location>
</feature>
<sequence length="933" mass="105152">MVDYLELNRANAIHPPSTTNDVHLQSISAPTTINLIPPEILGIIFCVVVKENFDDEEEALLKDYLDWQDPDNEDPLLRPSKKPAKMLIPLRLSLVCLHWRAIALSMPSLWTNLEYYSPKDLDRDSRIWTDLLKLTDMRSGDQKPWNVHIELDRVPSSSSLTPEQSFPILDILARSSHRWEQLTLFYDPGVYSKNFSSLAGRLPALKHLCIGVDTDTIDDRITTFRDAPNLRSVELFSVPPSLLDIPWSQLTELSMCTVEYTKVFDIIQMCTELRCLRWKVVADENPDDPALDRIRSPHAKLETLELNFLETGMVDRTLNNLELPSLQHLILESSAMGDENEAVVEDHGEGSEDQNAHSVEIEFDESDVQVEHDDSQSDGEGDLDVNTDDVPSFISDVDVFLQFLTRSPEIKTLVFEPALACHQIHPVFAHLSNLTYLHIREPCDDFYVDLLHVLALCTVESGHNVPVVCPRLECIAYDLTQKAYTNVFLCMATVIANRWVLPEDPHLETFSLMIDDSATDLKKLEGSDEIMSLCAEGFCVVVNFRNDGLVEACTPELHIIVLECEMWPHFDSKTFDNATASDAMEHFDLKVNLGMQEIGSFVLVFLFGIVTCQAYNYFRYFSESDRMGLKLLPYGVFCCSQSFIPVQPGTIFRVFELLHAMGTTSAFYTISIIRYNQPEKIFTNAAVGYIVATCCSGIVASLVQAVFTRWVKIVAGRVYLAYFLWFLSFVRLLGTVGMTVALTKQTVLEFQRGWLPVMTWSIGLTVDVIIAATLTFNFISRRKEAVKSKRLLDRLIAMTLQTGLCTGLSTISVVICNTDLVFSCATHWYITVGDYVHLGGVVAKSFSISFFASLNSRQYLKVISFDSSNLGHDSEQMIYFARSQLIPRSPSSIDFATLLRNPRDRDSGSGSIYSAEGHRATLYHSFQSQTSVA</sequence>
<dbReference type="InterPro" id="IPR032675">
    <property type="entry name" value="LRR_dom_sf"/>
</dbReference>
<dbReference type="EMBL" id="LUEZ02000004">
    <property type="protein sequence ID" value="RDB30812.1"/>
    <property type="molecule type" value="Genomic_DNA"/>
</dbReference>
<accession>A0A369KB44</accession>
<feature type="transmembrane region" description="Helical" evidence="2">
    <location>
        <begin position="719"/>
        <end position="742"/>
    </location>
</feature>
<reference evidence="4" key="1">
    <citation type="submission" date="2018-04" db="EMBL/GenBank/DDBJ databases">
        <title>Whole genome sequencing of Hypsizygus marmoreus.</title>
        <authorList>
            <person name="Choi I.-G."/>
            <person name="Min B."/>
            <person name="Kim J.-G."/>
            <person name="Kim S."/>
            <person name="Oh Y.-L."/>
            <person name="Kong W.-S."/>
            <person name="Park H."/>
            <person name="Jeong J."/>
            <person name="Song E.-S."/>
        </authorList>
    </citation>
    <scope>NUCLEOTIDE SEQUENCE [LARGE SCALE GENOMIC DNA]</scope>
    <source>
        <strain evidence="4">51987-8</strain>
    </source>
</reference>
<evidence type="ECO:0000259" key="3">
    <source>
        <dbReference type="Pfam" id="PF20152"/>
    </source>
</evidence>
<organism evidence="4 5">
    <name type="scientific">Hypsizygus marmoreus</name>
    <name type="common">White beech mushroom</name>
    <name type="synonym">Agaricus marmoreus</name>
    <dbReference type="NCBI Taxonomy" id="39966"/>
    <lineage>
        <taxon>Eukaryota</taxon>
        <taxon>Fungi</taxon>
        <taxon>Dikarya</taxon>
        <taxon>Basidiomycota</taxon>
        <taxon>Agaricomycotina</taxon>
        <taxon>Agaricomycetes</taxon>
        <taxon>Agaricomycetidae</taxon>
        <taxon>Agaricales</taxon>
        <taxon>Tricholomatineae</taxon>
        <taxon>Lyophyllaceae</taxon>
        <taxon>Hypsizygus</taxon>
    </lineage>
</organism>
<protein>
    <recommendedName>
        <fullName evidence="3">DUF6534 domain-containing protein</fullName>
    </recommendedName>
</protein>
<dbReference type="PANTHER" id="PTHR40465">
    <property type="entry name" value="CHROMOSOME 1, WHOLE GENOME SHOTGUN SEQUENCE"/>
    <property type="match status" value="1"/>
</dbReference>
<dbReference type="OrthoDB" id="2535105at2759"/>
<evidence type="ECO:0000256" key="2">
    <source>
        <dbReference type="SAM" id="Phobius"/>
    </source>
</evidence>
<dbReference type="PANTHER" id="PTHR40465:SF1">
    <property type="entry name" value="DUF6534 DOMAIN-CONTAINING PROTEIN"/>
    <property type="match status" value="1"/>
</dbReference>
<proteinExistence type="predicted"/>
<dbReference type="Pfam" id="PF20152">
    <property type="entry name" value="DUF6534"/>
    <property type="match status" value="1"/>
</dbReference>
<feature type="transmembrane region" description="Helical" evidence="2">
    <location>
        <begin position="657"/>
        <end position="675"/>
    </location>
</feature>
<evidence type="ECO:0000313" key="4">
    <source>
        <dbReference type="EMBL" id="RDB30812.1"/>
    </source>
</evidence>